<dbReference type="PANTHER" id="PTHR43622:SF7">
    <property type="entry name" value="3-DEHYDROQUINATE SYNTHASE, CHLOROPLASTIC"/>
    <property type="match status" value="1"/>
</dbReference>
<dbReference type="SUPFAM" id="SSF56796">
    <property type="entry name" value="Dehydroquinate synthase-like"/>
    <property type="match status" value="1"/>
</dbReference>
<dbReference type="InterPro" id="IPR030963">
    <property type="entry name" value="DHQ_synth_fam"/>
</dbReference>
<evidence type="ECO:0000256" key="7">
    <source>
        <dbReference type="ARBA" id="ARBA00023239"/>
    </source>
</evidence>
<keyword evidence="4" id="KW-0479">Metal-binding</keyword>
<dbReference type="GO" id="GO:0003856">
    <property type="term" value="F:3-dehydroquinate synthase activity"/>
    <property type="evidence" value="ECO:0007669"/>
    <property type="project" value="TreeGrafter"/>
</dbReference>
<keyword evidence="3" id="KW-0028">Amino-acid biosynthesis</keyword>
<accession>A0A6J6WDG5</accession>
<keyword evidence="6" id="KW-0057">Aromatic amino acid biosynthesis</keyword>
<evidence type="ECO:0000259" key="9">
    <source>
        <dbReference type="Pfam" id="PF01761"/>
    </source>
</evidence>
<keyword evidence="8" id="KW-0170">Cobalt</keyword>
<evidence type="ECO:0000259" key="10">
    <source>
        <dbReference type="Pfam" id="PF24621"/>
    </source>
</evidence>
<evidence type="ECO:0000256" key="8">
    <source>
        <dbReference type="ARBA" id="ARBA00023285"/>
    </source>
</evidence>
<proteinExistence type="predicted"/>
<dbReference type="GO" id="GO:0008652">
    <property type="term" value="P:amino acid biosynthetic process"/>
    <property type="evidence" value="ECO:0007669"/>
    <property type="project" value="UniProtKB-KW"/>
</dbReference>
<feature type="domain" description="3-dehydroquinate synthase C-terminal" evidence="10">
    <location>
        <begin position="202"/>
        <end position="316"/>
    </location>
</feature>
<dbReference type="GO" id="GO:0009073">
    <property type="term" value="P:aromatic amino acid family biosynthetic process"/>
    <property type="evidence" value="ECO:0007669"/>
    <property type="project" value="UniProtKB-KW"/>
</dbReference>
<evidence type="ECO:0000256" key="6">
    <source>
        <dbReference type="ARBA" id="ARBA00023141"/>
    </source>
</evidence>
<evidence type="ECO:0000256" key="2">
    <source>
        <dbReference type="ARBA" id="ARBA00001941"/>
    </source>
</evidence>
<feature type="domain" description="3-dehydroquinate synthase N-terminal" evidence="9">
    <location>
        <begin position="66"/>
        <end position="177"/>
    </location>
</feature>
<dbReference type="InterPro" id="IPR050071">
    <property type="entry name" value="Dehydroquinate_synthase"/>
</dbReference>
<dbReference type="GO" id="GO:0046872">
    <property type="term" value="F:metal ion binding"/>
    <property type="evidence" value="ECO:0007669"/>
    <property type="project" value="UniProtKB-KW"/>
</dbReference>
<dbReference type="Pfam" id="PF24621">
    <property type="entry name" value="DHQS_C"/>
    <property type="match status" value="1"/>
</dbReference>
<evidence type="ECO:0000256" key="5">
    <source>
        <dbReference type="ARBA" id="ARBA00023027"/>
    </source>
</evidence>
<dbReference type="EMBL" id="CAFAAB010000049">
    <property type="protein sequence ID" value="CAB4781495.1"/>
    <property type="molecule type" value="Genomic_DNA"/>
</dbReference>
<evidence type="ECO:0000313" key="11">
    <source>
        <dbReference type="EMBL" id="CAB4781495.1"/>
    </source>
</evidence>
<dbReference type="CDD" id="cd08195">
    <property type="entry name" value="DHQS"/>
    <property type="match status" value="1"/>
</dbReference>
<dbReference type="Gene3D" id="3.40.50.1970">
    <property type="match status" value="1"/>
</dbReference>
<reference evidence="11" key="1">
    <citation type="submission" date="2020-05" db="EMBL/GenBank/DDBJ databases">
        <authorList>
            <person name="Chiriac C."/>
            <person name="Salcher M."/>
            <person name="Ghai R."/>
            <person name="Kavagutti S V."/>
        </authorList>
    </citation>
    <scope>NUCLEOTIDE SEQUENCE</scope>
</reference>
<dbReference type="PANTHER" id="PTHR43622">
    <property type="entry name" value="3-DEHYDROQUINATE SYNTHASE"/>
    <property type="match status" value="1"/>
</dbReference>
<dbReference type="InterPro" id="IPR056179">
    <property type="entry name" value="DHQS_C"/>
</dbReference>
<keyword evidence="5" id="KW-0520">NAD</keyword>
<dbReference type="AlphaFoldDB" id="A0A6J6WDG5"/>
<dbReference type="Pfam" id="PF01761">
    <property type="entry name" value="DHQ_synthase"/>
    <property type="match status" value="1"/>
</dbReference>
<protein>
    <submittedName>
        <fullName evidence="11">Unannotated protein</fullName>
    </submittedName>
</protein>
<comment type="cofactor">
    <cofactor evidence="2">
        <name>Co(2+)</name>
        <dbReference type="ChEBI" id="CHEBI:48828"/>
    </cofactor>
</comment>
<organism evidence="11">
    <name type="scientific">freshwater metagenome</name>
    <dbReference type="NCBI Taxonomy" id="449393"/>
    <lineage>
        <taxon>unclassified sequences</taxon>
        <taxon>metagenomes</taxon>
        <taxon>ecological metagenomes</taxon>
    </lineage>
</organism>
<evidence type="ECO:0000256" key="1">
    <source>
        <dbReference type="ARBA" id="ARBA00001911"/>
    </source>
</evidence>
<gene>
    <name evidence="11" type="ORF">UFOPK2958_00571</name>
</gene>
<dbReference type="PIRSF" id="PIRSF001455">
    <property type="entry name" value="DHQ_synth"/>
    <property type="match status" value="1"/>
</dbReference>
<dbReference type="InterPro" id="IPR030960">
    <property type="entry name" value="DHQS/DOIS_N"/>
</dbReference>
<name>A0A6J6WDG5_9ZZZZ</name>
<keyword evidence="7" id="KW-0456">Lyase</keyword>
<evidence type="ECO:0000256" key="3">
    <source>
        <dbReference type="ARBA" id="ARBA00022605"/>
    </source>
</evidence>
<evidence type="ECO:0000256" key="4">
    <source>
        <dbReference type="ARBA" id="ARBA00022723"/>
    </source>
</evidence>
<comment type="cofactor">
    <cofactor evidence="1">
        <name>NAD(+)</name>
        <dbReference type="ChEBI" id="CHEBI:57540"/>
    </cofactor>
</comment>
<sequence>MTGMKVPVLLADRSYMVVVGHGVRNQLAEAIASKAPRAARAVLVISESLLHQPWASFETGLPTTTITVPDGEAAKSASQVEHLCTEFSKLELSRHDVVVGVGGGAVTDLAGFAAAVYLRGIAVVHVATSLVAQVDAAIGGKTAVNLVTGKNLMGAFHQPLAVLCDLDFLETLPPREILNGRGEIVKCCLLDGLTPPMMSALSLEDQVLLAVELKARIVSADEREGGLRALLNYGHTLAHAIEALELGGQELDIRHGEAVAIGVAFAVRLARHLGRVGDDAVASHDEALSVFGLHAELPQGLSIAALINAMAKDKKAHHDLTFVLPGPNGFETVSGISRSDVEIVLEAFGGVK</sequence>
<dbReference type="Gene3D" id="1.20.1090.10">
    <property type="entry name" value="Dehydroquinate synthase-like - alpha domain"/>
    <property type="match status" value="1"/>
</dbReference>